<proteinExistence type="predicted"/>
<dbReference type="InterPro" id="IPR034566">
    <property type="entry name" value="MTOPVIB_plant"/>
</dbReference>
<dbReference type="PANTHER" id="PTHR36722:SF1">
    <property type="entry name" value="TYPE 2 DNA TOPOISOMERASE 6 SUBUNIT B-LIKE"/>
    <property type="match status" value="1"/>
</dbReference>
<dbReference type="PANTHER" id="PTHR36722">
    <property type="entry name" value="TYPE 2 DNA TOPOISOMERASE 6 SUBUNIT B-LIKE"/>
    <property type="match status" value="1"/>
</dbReference>
<dbReference type="AlphaFoldDB" id="A0AAD9TJ07"/>
<accession>A0AAD9TJ07</accession>
<evidence type="ECO:0000313" key="2">
    <source>
        <dbReference type="Proteomes" id="UP001280121"/>
    </source>
</evidence>
<organism evidence="1 2">
    <name type="scientific">Dipteronia dyeriana</name>
    <dbReference type="NCBI Taxonomy" id="168575"/>
    <lineage>
        <taxon>Eukaryota</taxon>
        <taxon>Viridiplantae</taxon>
        <taxon>Streptophyta</taxon>
        <taxon>Embryophyta</taxon>
        <taxon>Tracheophyta</taxon>
        <taxon>Spermatophyta</taxon>
        <taxon>Magnoliopsida</taxon>
        <taxon>eudicotyledons</taxon>
        <taxon>Gunneridae</taxon>
        <taxon>Pentapetalae</taxon>
        <taxon>rosids</taxon>
        <taxon>malvids</taxon>
        <taxon>Sapindales</taxon>
        <taxon>Sapindaceae</taxon>
        <taxon>Hippocastanoideae</taxon>
        <taxon>Acereae</taxon>
        <taxon>Dipteronia</taxon>
    </lineage>
</organism>
<dbReference type="EMBL" id="JANJYI010000009">
    <property type="protein sequence ID" value="KAK2636503.1"/>
    <property type="molecule type" value="Genomic_DNA"/>
</dbReference>
<dbReference type="GO" id="GO:0042138">
    <property type="term" value="P:meiotic DNA double-strand break formation"/>
    <property type="evidence" value="ECO:0007669"/>
    <property type="project" value="InterPro"/>
</dbReference>
<evidence type="ECO:0000313" key="1">
    <source>
        <dbReference type="EMBL" id="KAK2636503.1"/>
    </source>
</evidence>
<sequence length="469" mass="52659">MDVSSVQKLCIHLISAAFQRCRVSDDLCRLSVVLRCCSSAPDPSIVRISISDTGIGSSLEEFQDLKFSREIIDAEKWGKCISDNEIYHYHLYLRESISARRLTRLPSNPKSDVKFRHAAMQFHLNSHFGTEICLSISESIDVFLAEFNCYFRKNVAIELVVEREDVPGSRYKDVFLANECNPLPFSASNVERLKSGLEDYVLKHGNTLQGMCDSCFPCWEHLKVGNGVACCTETQRNSGILMEVIVIISELSENSSCIRECGAKTEVLYFKDFTPCSINQICLTALTTFDWKSYGLALERVNDQGGCAILEWENLPPHVHIDMCKLPLLRQKTQPNQNLIKKAVKLALDDLKEKHAGVLLSAHAVTICSYAPDLARSIAGLILSSNDSEFQGECLTLLGLQSQHIDGETVEGCINEKIISVIEMNDRKPRKSKEVAAPFLFEDDAFQELNLQDEEYNTGEHLLNSLDLF</sequence>
<comment type="caution">
    <text evidence="1">The sequence shown here is derived from an EMBL/GenBank/DDBJ whole genome shotgun (WGS) entry which is preliminary data.</text>
</comment>
<dbReference type="GO" id="GO:0000793">
    <property type="term" value="C:condensed chromosome"/>
    <property type="evidence" value="ECO:0007669"/>
    <property type="project" value="TreeGrafter"/>
</dbReference>
<protein>
    <recommendedName>
        <fullName evidence="3">Type 2 DNA topoisomerase 6 subunit B-like</fullName>
    </recommendedName>
</protein>
<gene>
    <name evidence="1" type="ORF">Ddye_031295</name>
</gene>
<dbReference type="GO" id="GO:0007131">
    <property type="term" value="P:reciprocal meiotic recombination"/>
    <property type="evidence" value="ECO:0007669"/>
    <property type="project" value="TreeGrafter"/>
</dbReference>
<dbReference type="Proteomes" id="UP001280121">
    <property type="component" value="Unassembled WGS sequence"/>
</dbReference>
<dbReference type="GO" id="GO:0030674">
    <property type="term" value="F:protein-macromolecule adaptor activity"/>
    <property type="evidence" value="ECO:0007669"/>
    <property type="project" value="TreeGrafter"/>
</dbReference>
<evidence type="ECO:0008006" key="3">
    <source>
        <dbReference type="Google" id="ProtNLM"/>
    </source>
</evidence>
<reference evidence="1" key="1">
    <citation type="journal article" date="2023" name="Plant J.">
        <title>Genome sequences and population genomics provide insights into the demographic history, inbreeding, and mutation load of two 'living fossil' tree species of Dipteronia.</title>
        <authorList>
            <person name="Feng Y."/>
            <person name="Comes H.P."/>
            <person name="Chen J."/>
            <person name="Zhu S."/>
            <person name="Lu R."/>
            <person name="Zhang X."/>
            <person name="Li P."/>
            <person name="Qiu J."/>
            <person name="Olsen K.M."/>
            <person name="Qiu Y."/>
        </authorList>
    </citation>
    <scope>NUCLEOTIDE SEQUENCE</scope>
    <source>
        <strain evidence="1">KIB01</strain>
    </source>
</reference>
<name>A0AAD9TJ07_9ROSI</name>
<keyword evidence="2" id="KW-1185">Reference proteome</keyword>